<feature type="compositionally biased region" description="Basic residues" evidence="6">
    <location>
        <begin position="171"/>
        <end position="181"/>
    </location>
</feature>
<dbReference type="InterPro" id="IPR011545">
    <property type="entry name" value="DEAD/DEAH_box_helicase_dom"/>
</dbReference>
<feature type="domain" description="Helicase C-terminal" evidence="8">
    <location>
        <begin position="710"/>
        <end position="877"/>
    </location>
</feature>
<proteinExistence type="inferred from homology"/>
<dbReference type="SMART" id="SM00490">
    <property type="entry name" value="HELICc"/>
    <property type="match status" value="1"/>
</dbReference>
<dbReference type="OrthoDB" id="3370at2759"/>
<gene>
    <name evidence="9" type="ORF">jhhlp_008057</name>
</gene>
<protein>
    <recommendedName>
        <fullName evidence="5">ATP-dependent RNA helicase</fullName>
        <ecNumber evidence="5">3.6.4.13</ecNumber>
    </recommendedName>
</protein>
<evidence type="ECO:0000313" key="9">
    <source>
        <dbReference type="EMBL" id="PKS05540.1"/>
    </source>
</evidence>
<feature type="compositionally biased region" description="Basic residues" evidence="6">
    <location>
        <begin position="127"/>
        <end position="137"/>
    </location>
</feature>
<dbReference type="InterPro" id="IPR027417">
    <property type="entry name" value="P-loop_NTPase"/>
</dbReference>
<dbReference type="EC" id="3.6.4.13" evidence="5"/>
<keyword evidence="4 5" id="KW-0694">RNA-binding</keyword>
<evidence type="ECO:0000256" key="6">
    <source>
        <dbReference type="SAM" id="MobiDB-lite"/>
    </source>
</evidence>
<sequence length="887" mass="97733">MYARYIPPAKSKPKPRADEAQQSHDDAPNGYTNGEETVGAVGIAAPAPPVPSDSFSYARYVPKAKQPSASGVNGEVGRKRKWGGDDQEIDDEKTSEENRGLLEKENVARTEEPSPEPVLRVEPETKKKSKKEKKAKRKDGDAEEDVSMLDAGDMVVEKVEVLPEVDEKEERRRRKEEKRKRKEEQGERKRRKAGGEETPVAAAQDEDVAMTAPLAETENSTLGAEETKEKKEKKEKKKKRKEAKEEVEATEANEAVAKAHKSVLDKKEKAMRNIQFLPPEALVKQPKTLADGEGEPEPVETHGLEPLPQPEPVDFSAIQPTFDALPSWISEPIRVEEGTRVPFTDLGISEKVARSLEARGYKDAFAVQTAAIPLLLPTAKRLQGDVLISAATGSGKTLAYAIPIVKDLSQGVVTRLRALVVLPTRELVKQAKEAFETCASAFDGQGRKRVRIGIAYGSQAIKAEQNTLVEREQRYDPAAYRTAEGEDSTDSLATEDDAIIQRQRIIKGTLPDHVLSFNSTVDVLICTPGRLVDHIQQTQGFSLDYLRWLIIDEGDKLLEQNYQNWIPVVMNALKATESTSSRILGARDFPNSHLSGVRKVFLSATLTSKGSLAAMGELELRRPQLVVLGGRKGKTQAEHVLPESLQEATIRLKDENLKPLFLHELLMSSHMRATTEPELKTATPASSSSSSSSDSDSDSGSDSDSDTEAPKADLFPTTALIFTKSNESALRLSRLLTLLNPSLAPILGTLTSATPPHTRRRTISLFTTRRIRLLVASDLVARGIDLPRLDHVVNYDLPPSVEAYVHRVGRTARAGRKGWAWTLVPDGKEGGWFWGEVVRGKRISRTEAVQRVRLAETDGEVGEDRIEVYERALAELAKEASAGGKKR</sequence>
<evidence type="ECO:0000256" key="3">
    <source>
        <dbReference type="ARBA" id="ARBA00022840"/>
    </source>
</evidence>
<keyword evidence="10" id="KW-1185">Reference proteome</keyword>
<dbReference type="GO" id="GO:0003723">
    <property type="term" value="F:RNA binding"/>
    <property type="evidence" value="ECO:0007669"/>
    <property type="project" value="UniProtKB-UniRule"/>
</dbReference>
<dbReference type="PROSITE" id="PS51194">
    <property type="entry name" value="HELICASE_CTER"/>
    <property type="match status" value="1"/>
</dbReference>
<dbReference type="AlphaFoldDB" id="A0A2N3MZE7"/>
<evidence type="ECO:0000259" key="7">
    <source>
        <dbReference type="PROSITE" id="PS51192"/>
    </source>
</evidence>
<comment type="domain">
    <text evidence="5">The Q motif is unique to and characteristic of the DEAD box family of RNA helicases and controls ATP binding and hydrolysis.</text>
</comment>
<evidence type="ECO:0000256" key="5">
    <source>
        <dbReference type="RuleBase" id="RU365068"/>
    </source>
</evidence>
<dbReference type="GO" id="GO:0016787">
    <property type="term" value="F:hydrolase activity"/>
    <property type="evidence" value="ECO:0007669"/>
    <property type="project" value="UniProtKB-KW"/>
</dbReference>
<evidence type="ECO:0000256" key="2">
    <source>
        <dbReference type="ARBA" id="ARBA00022801"/>
    </source>
</evidence>
<name>A0A2N3MZE7_9PEZI</name>
<dbReference type="SUPFAM" id="SSF52540">
    <property type="entry name" value="P-loop containing nucleoside triphosphate hydrolases"/>
    <property type="match status" value="2"/>
</dbReference>
<dbReference type="PROSITE" id="PS51192">
    <property type="entry name" value="HELICASE_ATP_BIND_1"/>
    <property type="match status" value="1"/>
</dbReference>
<feature type="region of interest" description="Disordered" evidence="6">
    <location>
        <begin position="672"/>
        <end position="711"/>
    </location>
</feature>
<keyword evidence="5" id="KW-0347">Helicase</keyword>
<organism evidence="9 10">
    <name type="scientific">Lomentospora prolificans</name>
    <dbReference type="NCBI Taxonomy" id="41688"/>
    <lineage>
        <taxon>Eukaryota</taxon>
        <taxon>Fungi</taxon>
        <taxon>Dikarya</taxon>
        <taxon>Ascomycota</taxon>
        <taxon>Pezizomycotina</taxon>
        <taxon>Sordariomycetes</taxon>
        <taxon>Hypocreomycetidae</taxon>
        <taxon>Microascales</taxon>
        <taxon>Microascaceae</taxon>
        <taxon>Lomentospora</taxon>
    </lineage>
</organism>
<feature type="region of interest" description="Disordered" evidence="6">
    <location>
        <begin position="1"/>
        <end position="253"/>
    </location>
</feature>
<comment type="similarity">
    <text evidence="5">Belongs to the DEAD box helicase family.</text>
</comment>
<dbReference type="VEuPathDB" id="FungiDB:jhhlp_008057"/>
<dbReference type="Pfam" id="PF00271">
    <property type="entry name" value="Helicase_C"/>
    <property type="match status" value="1"/>
</dbReference>
<dbReference type="STRING" id="41688.A0A2N3MZE7"/>
<keyword evidence="3 5" id="KW-0067">ATP-binding</keyword>
<dbReference type="InterPro" id="IPR014001">
    <property type="entry name" value="Helicase_ATP-bd"/>
</dbReference>
<keyword evidence="2 5" id="KW-0378">Hydrolase</keyword>
<feature type="compositionally biased region" description="Basic and acidic residues" evidence="6">
    <location>
        <begin position="95"/>
        <end position="112"/>
    </location>
</feature>
<evidence type="ECO:0000256" key="1">
    <source>
        <dbReference type="ARBA" id="ARBA00022741"/>
    </source>
</evidence>
<dbReference type="PANTHER" id="PTHR24031">
    <property type="entry name" value="RNA HELICASE"/>
    <property type="match status" value="1"/>
</dbReference>
<dbReference type="Proteomes" id="UP000233524">
    <property type="component" value="Unassembled WGS sequence"/>
</dbReference>
<keyword evidence="1 5" id="KW-0547">Nucleotide-binding</keyword>
<comment type="caution">
    <text evidence="9">The sequence shown here is derived from an EMBL/GenBank/DDBJ whole genome shotgun (WGS) entry which is preliminary data.</text>
</comment>
<evidence type="ECO:0000313" key="10">
    <source>
        <dbReference type="Proteomes" id="UP000233524"/>
    </source>
</evidence>
<dbReference type="GO" id="GO:0003724">
    <property type="term" value="F:RNA helicase activity"/>
    <property type="evidence" value="ECO:0007669"/>
    <property type="project" value="UniProtKB-EC"/>
</dbReference>
<reference evidence="9 10" key="1">
    <citation type="journal article" date="2017" name="G3 (Bethesda)">
        <title>First Draft Genome Sequence of the Pathogenic Fungus Lomentospora prolificans (Formerly Scedosporium prolificans).</title>
        <authorList>
            <person name="Luo R."/>
            <person name="Zimin A."/>
            <person name="Workman R."/>
            <person name="Fan Y."/>
            <person name="Pertea G."/>
            <person name="Grossman N."/>
            <person name="Wear M.P."/>
            <person name="Jia B."/>
            <person name="Miller H."/>
            <person name="Casadevall A."/>
            <person name="Timp W."/>
            <person name="Zhang S.X."/>
            <person name="Salzberg S.L."/>
        </authorList>
    </citation>
    <scope>NUCLEOTIDE SEQUENCE [LARGE SCALE GENOMIC DNA]</scope>
    <source>
        <strain evidence="9 10">JHH-5317</strain>
    </source>
</reference>
<comment type="catalytic activity">
    <reaction evidence="5">
        <text>ATP + H2O = ADP + phosphate + H(+)</text>
        <dbReference type="Rhea" id="RHEA:13065"/>
        <dbReference type="ChEBI" id="CHEBI:15377"/>
        <dbReference type="ChEBI" id="CHEBI:15378"/>
        <dbReference type="ChEBI" id="CHEBI:30616"/>
        <dbReference type="ChEBI" id="CHEBI:43474"/>
        <dbReference type="ChEBI" id="CHEBI:456216"/>
        <dbReference type="EC" id="3.6.4.13"/>
    </reaction>
</comment>
<feature type="compositionally biased region" description="Acidic residues" evidence="6">
    <location>
        <begin position="695"/>
        <end position="707"/>
    </location>
</feature>
<accession>A0A2N3MZE7</accession>
<dbReference type="CDD" id="cd18787">
    <property type="entry name" value="SF2_C_DEAD"/>
    <property type="match status" value="1"/>
</dbReference>
<feature type="compositionally biased region" description="Acidic residues" evidence="6">
    <location>
        <begin position="85"/>
        <end position="94"/>
    </location>
</feature>
<dbReference type="SMART" id="SM00487">
    <property type="entry name" value="DEXDc"/>
    <property type="match status" value="1"/>
</dbReference>
<dbReference type="GO" id="GO:0005524">
    <property type="term" value="F:ATP binding"/>
    <property type="evidence" value="ECO:0007669"/>
    <property type="project" value="UniProtKB-UniRule"/>
</dbReference>
<evidence type="ECO:0000256" key="4">
    <source>
        <dbReference type="ARBA" id="ARBA00022884"/>
    </source>
</evidence>
<dbReference type="Pfam" id="PF00270">
    <property type="entry name" value="DEAD"/>
    <property type="match status" value="2"/>
</dbReference>
<dbReference type="InParanoid" id="A0A2N3MZE7"/>
<dbReference type="CDD" id="cd17956">
    <property type="entry name" value="DEADc_DDX51"/>
    <property type="match status" value="1"/>
</dbReference>
<evidence type="ECO:0000259" key="8">
    <source>
        <dbReference type="PROSITE" id="PS51194"/>
    </source>
</evidence>
<comment type="function">
    <text evidence="5">RNA helicase.</text>
</comment>
<dbReference type="EMBL" id="NLAX01001584">
    <property type="protein sequence ID" value="PKS05540.1"/>
    <property type="molecule type" value="Genomic_DNA"/>
</dbReference>
<feature type="compositionally biased region" description="Basic and acidic residues" evidence="6">
    <location>
        <begin position="15"/>
        <end position="27"/>
    </location>
</feature>
<dbReference type="Gene3D" id="3.40.50.300">
    <property type="entry name" value="P-loop containing nucleotide triphosphate hydrolases"/>
    <property type="match status" value="2"/>
</dbReference>
<feature type="domain" description="Helicase ATP-binding" evidence="7">
    <location>
        <begin position="377"/>
        <end position="624"/>
    </location>
</feature>
<dbReference type="FunCoup" id="A0A2N3MZE7">
    <property type="interactions" value="826"/>
</dbReference>
<dbReference type="InterPro" id="IPR001650">
    <property type="entry name" value="Helicase_C-like"/>
</dbReference>